<proteinExistence type="inferred from homology"/>
<accession>F9Y8X0</accession>
<sequence length="206" mass="22181">MTASLARGLDRLLAGLRTLSSAGIWIGGGGLLVFSFAVLVEVLMRRFMNHSFAGLDELGGYMLAIVGAIAFTETLLHRGHIRIDVIHARVGRRLQSALDVLAMLGVIVFFGTMLFYAQHLLGRSIGLQSRSISSLSVILWVPQSIWFAGIALFVVTAMTLLARAIVALLLGDRATAVALIGLRSAEEELAEEVELTANALGEEHRT</sequence>
<comment type="subunit">
    <text evidence="9">The complex comprises the extracytoplasmic solute receptor protein and the two transmembrane proteins.</text>
</comment>
<dbReference type="OrthoDB" id="9814265at2"/>
<evidence type="ECO:0000256" key="2">
    <source>
        <dbReference type="ARBA" id="ARBA00022448"/>
    </source>
</evidence>
<dbReference type="HOGENOM" id="CLU_086356_1_0_5"/>
<feature type="domain" description="Tripartite ATP-independent periplasmic transporters DctQ component" evidence="10">
    <location>
        <begin position="37"/>
        <end position="165"/>
    </location>
</feature>
<evidence type="ECO:0000256" key="7">
    <source>
        <dbReference type="ARBA" id="ARBA00023136"/>
    </source>
</evidence>
<evidence type="ECO:0000256" key="5">
    <source>
        <dbReference type="ARBA" id="ARBA00022692"/>
    </source>
</evidence>
<dbReference type="EMBL" id="CP002018">
    <property type="protein sequence ID" value="AEM40026.1"/>
    <property type="molecule type" value="Genomic_DNA"/>
</dbReference>
<keyword evidence="6 9" id="KW-1133">Transmembrane helix</keyword>
<feature type="transmembrane region" description="Helical" evidence="9">
    <location>
        <begin position="97"/>
        <end position="117"/>
    </location>
</feature>
<feature type="transmembrane region" description="Helical" evidence="9">
    <location>
        <begin position="12"/>
        <end position="38"/>
    </location>
</feature>
<comment type="subcellular location">
    <subcellularLocation>
        <location evidence="1 9">Cell inner membrane</location>
        <topology evidence="1 9">Multi-pass membrane protein</topology>
    </subcellularLocation>
</comment>
<evidence type="ECO:0000256" key="1">
    <source>
        <dbReference type="ARBA" id="ARBA00004429"/>
    </source>
</evidence>
<keyword evidence="4 9" id="KW-0997">Cell inner membrane</keyword>
<protein>
    <recommendedName>
        <fullName evidence="9">TRAP transporter small permease protein</fullName>
    </recommendedName>
</protein>
<evidence type="ECO:0000256" key="9">
    <source>
        <dbReference type="RuleBase" id="RU369079"/>
    </source>
</evidence>
<dbReference type="GO" id="GO:0022857">
    <property type="term" value="F:transmembrane transporter activity"/>
    <property type="evidence" value="ECO:0007669"/>
    <property type="project" value="UniProtKB-UniRule"/>
</dbReference>
<evidence type="ECO:0000256" key="3">
    <source>
        <dbReference type="ARBA" id="ARBA00022475"/>
    </source>
</evidence>
<dbReference type="PATRIC" id="fig|759362.5.peg.199"/>
<dbReference type="InterPro" id="IPR007387">
    <property type="entry name" value="TRAP_DctQ"/>
</dbReference>
<keyword evidence="7 9" id="KW-0472">Membrane</keyword>
<keyword evidence="2 9" id="KW-0813">Transport</keyword>
<dbReference type="Pfam" id="PF04290">
    <property type="entry name" value="DctQ"/>
    <property type="match status" value="1"/>
</dbReference>
<dbReference type="KEGG" id="kvl:KVU_0187"/>
<keyword evidence="12" id="KW-1185">Reference proteome</keyword>
<evidence type="ECO:0000256" key="8">
    <source>
        <dbReference type="ARBA" id="ARBA00038436"/>
    </source>
</evidence>
<evidence type="ECO:0000313" key="11">
    <source>
        <dbReference type="EMBL" id="AEM40026.1"/>
    </source>
</evidence>
<gene>
    <name evidence="11" type="ordered locus">KVU_0187</name>
</gene>
<dbReference type="eggNOG" id="COG4665">
    <property type="taxonomic scope" value="Bacteria"/>
</dbReference>
<dbReference type="GO" id="GO:0015740">
    <property type="term" value="P:C4-dicarboxylate transport"/>
    <property type="evidence" value="ECO:0007669"/>
    <property type="project" value="TreeGrafter"/>
</dbReference>
<dbReference type="RefSeq" id="WP_013383446.1">
    <property type="nucleotide sequence ID" value="NC_017384.1"/>
</dbReference>
<dbReference type="Proteomes" id="UP000000692">
    <property type="component" value="Chromosome"/>
</dbReference>
<evidence type="ECO:0000256" key="6">
    <source>
        <dbReference type="ARBA" id="ARBA00022989"/>
    </source>
</evidence>
<dbReference type="InterPro" id="IPR055348">
    <property type="entry name" value="DctQ"/>
</dbReference>
<comment type="function">
    <text evidence="9">Part of the tripartite ATP-independent periplasmic (TRAP) transport system.</text>
</comment>
<name>F9Y8X0_KETVW</name>
<reference evidence="11 12" key="1">
    <citation type="journal article" date="2011" name="J. Bacteriol.">
        <title>Complete genome sequence of the industrial strain Ketogulonicigenium vulgare WSH-001.</title>
        <authorList>
            <person name="Liu L."/>
            <person name="Li Y."/>
            <person name="Zhang J."/>
            <person name="Zhou Z."/>
            <person name="Liu J."/>
            <person name="Li X."/>
            <person name="Zhou J."/>
            <person name="Du G."/>
            <person name="Wang L."/>
            <person name="Chen J."/>
        </authorList>
    </citation>
    <scope>NUCLEOTIDE SEQUENCE [LARGE SCALE GENOMIC DNA]</scope>
    <source>
        <strain evidence="11 12">WSH-001</strain>
    </source>
</reference>
<feature type="transmembrane region" description="Helical" evidence="9">
    <location>
        <begin position="58"/>
        <end position="76"/>
    </location>
</feature>
<dbReference type="PANTHER" id="PTHR35011:SF10">
    <property type="entry name" value="TRAP TRANSPORTER SMALL PERMEASE PROTEIN"/>
    <property type="match status" value="1"/>
</dbReference>
<comment type="similarity">
    <text evidence="8 9">Belongs to the TRAP transporter small permease family.</text>
</comment>
<keyword evidence="5 9" id="KW-0812">Transmembrane</keyword>
<keyword evidence="3" id="KW-1003">Cell membrane</keyword>
<dbReference type="PANTHER" id="PTHR35011">
    <property type="entry name" value="2,3-DIKETO-L-GULONATE TRAP TRANSPORTER SMALL PERMEASE PROTEIN YIAM"/>
    <property type="match status" value="1"/>
</dbReference>
<dbReference type="AlphaFoldDB" id="F9Y8X0"/>
<evidence type="ECO:0000313" key="12">
    <source>
        <dbReference type="Proteomes" id="UP000000692"/>
    </source>
</evidence>
<dbReference type="GO" id="GO:0005886">
    <property type="term" value="C:plasma membrane"/>
    <property type="evidence" value="ECO:0007669"/>
    <property type="project" value="UniProtKB-SubCell"/>
</dbReference>
<evidence type="ECO:0000259" key="10">
    <source>
        <dbReference type="Pfam" id="PF04290"/>
    </source>
</evidence>
<feature type="transmembrane region" description="Helical" evidence="9">
    <location>
        <begin position="145"/>
        <end position="170"/>
    </location>
</feature>
<organism evidence="11 12">
    <name type="scientific">Ketogulonicigenium vulgare (strain WSH-001)</name>
    <dbReference type="NCBI Taxonomy" id="759362"/>
    <lineage>
        <taxon>Bacteria</taxon>
        <taxon>Pseudomonadati</taxon>
        <taxon>Pseudomonadota</taxon>
        <taxon>Alphaproteobacteria</taxon>
        <taxon>Rhodobacterales</taxon>
        <taxon>Roseobacteraceae</taxon>
        <taxon>Ketogulonicigenium</taxon>
    </lineage>
</organism>
<evidence type="ECO:0000256" key="4">
    <source>
        <dbReference type="ARBA" id="ARBA00022519"/>
    </source>
</evidence>